<comment type="caution">
    <text evidence="7">The sequence shown here is derived from an EMBL/GenBank/DDBJ whole genome shotgun (WGS) entry which is preliminary data.</text>
</comment>
<dbReference type="Pfam" id="PF00096">
    <property type="entry name" value="zf-C2H2"/>
    <property type="match status" value="2"/>
</dbReference>
<name>A0A9D4DVB7_DREPO</name>
<evidence type="ECO:0000256" key="1">
    <source>
        <dbReference type="ARBA" id="ARBA00022723"/>
    </source>
</evidence>
<dbReference type="Gene3D" id="3.30.160.60">
    <property type="entry name" value="Classic Zinc Finger"/>
    <property type="match status" value="2"/>
</dbReference>
<organism evidence="7 8">
    <name type="scientific">Dreissena polymorpha</name>
    <name type="common">Zebra mussel</name>
    <name type="synonym">Mytilus polymorpha</name>
    <dbReference type="NCBI Taxonomy" id="45954"/>
    <lineage>
        <taxon>Eukaryota</taxon>
        <taxon>Metazoa</taxon>
        <taxon>Spiralia</taxon>
        <taxon>Lophotrochozoa</taxon>
        <taxon>Mollusca</taxon>
        <taxon>Bivalvia</taxon>
        <taxon>Autobranchia</taxon>
        <taxon>Heteroconchia</taxon>
        <taxon>Euheterodonta</taxon>
        <taxon>Imparidentia</taxon>
        <taxon>Neoheterodontei</taxon>
        <taxon>Myida</taxon>
        <taxon>Dreissenoidea</taxon>
        <taxon>Dreissenidae</taxon>
        <taxon>Dreissena</taxon>
    </lineage>
</organism>
<feature type="compositionally biased region" description="Polar residues" evidence="5">
    <location>
        <begin position="347"/>
        <end position="358"/>
    </location>
</feature>
<sequence length="358" mass="38692">MSHQYIDTLTGGITNIENQSAIQSILDTQVIQDANTVQVEEDDIFQCGKCKKQFTSLNSFCSHKQERCVGLPAPRPIIHNNTILQGLSAFQTIGLQNGVRSGLSQAAYGSHGSLPQLTQNVMLADDQVISFADLTQTGLMQGSTIHLAPAGSTVQSGGPFLSQLGQRPTNVTFLQSAIQPTTSLCASSGSAFSTPVSMGNLHALVQPQQQITIATALPEQKTQQIQIVKPTPSRPGKKANKGILSSDQQALQEEAKKQLSCTYCSKIFKKKFDLQQHVRSHTGEKPFQCVVCGRAFAQKSNVKKHMSTHKVWPTGPGSTLPNQPPPILVPVSEEDGTSEQAEEQTQDRGNQSDFTGLR</sequence>
<evidence type="ECO:0000256" key="5">
    <source>
        <dbReference type="SAM" id="MobiDB-lite"/>
    </source>
</evidence>
<dbReference type="PANTHER" id="PTHR23235">
    <property type="entry name" value="KRUEPPEL-LIKE TRANSCRIPTION FACTOR"/>
    <property type="match status" value="1"/>
</dbReference>
<evidence type="ECO:0000256" key="2">
    <source>
        <dbReference type="ARBA" id="ARBA00022771"/>
    </source>
</evidence>
<dbReference type="FunFam" id="3.30.160.60:FF:000679">
    <property type="entry name" value="Zinc finger protein 341"/>
    <property type="match status" value="1"/>
</dbReference>
<dbReference type="PROSITE" id="PS50157">
    <property type="entry name" value="ZINC_FINGER_C2H2_2"/>
    <property type="match status" value="2"/>
</dbReference>
<feature type="domain" description="C2H2-type" evidence="6">
    <location>
        <begin position="259"/>
        <end position="286"/>
    </location>
</feature>
<dbReference type="InterPro" id="IPR013087">
    <property type="entry name" value="Znf_C2H2_type"/>
</dbReference>
<dbReference type="InterPro" id="IPR036236">
    <property type="entry name" value="Znf_C2H2_sf"/>
</dbReference>
<dbReference type="GO" id="GO:0000978">
    <property type="term" value="F:RNA polymerase II cis-regulatory region sequence-specific DNA binding"/>
    <property type="evidence" value="ECO:0007669"/>
    <property type="project" value="TreeGrafter"/>
</dbReference>
<gene>
    <name evidence="7" type="ORF">DPMN_169844</name>
</gene>
<evidence type="ECO:0000259" key="6">
    <source>
        <dbReference type="PROSITE" id="PS50157"/>
    </source>
</evidence>
<dbReference type="AlphaFoldDB" id="A0A9D4DVB7"/>
<dbReference type="PANTHER" id="PTHR23235:SF120">
    <property type="entry name" value="KRUPPEL-LIKE FACTOR 15"/>
    <property type="match status" value="1"/>
</dbReference>
<feature type="region of interest" description="Disordered" evidence="5">
    <location>
        <begin position="307"/>
        <end position="358"/>
    </location>
</feature>
<dbReference type="PROSITE" id="PS00028">
    <property type="entry name" value="ZINC_FINGER_C2H2_1"/>
    <property type="match status" value="2"/>
</dbReference>
<dbReference type="SMART" id="SM00355">
    <property type="entry name" value="ZnF_C2H2"/>
    <property type="match status" value="3"/>
</dbReference>
<keyword evidence="1" id="KW-0479">Metal-binding</keyword>
<accession>A0A9D4DVB7</accession>
<dbReference type="GO" id="GO:0000981">
    <property type="term" value="F:DNA-binding transcription factor activity, RNA polymerase II-specific"/>
    <property type="evidence" value="ECO:0007669"/>
    <property type="project" value="TreeGrafter"/>
</dbReference>
<evidence type="ECO:0000256" key="4">
    <source>
        <dbReference type="PROSITE-ProRule" id="PRU00042"/>
    </source>
</evidence>
<reference evidence="7" key="1">
    <citation type="journal article" date="2019" name="bioRxiv">
        <title>The Genome of the Zebra Mussel, Dreissena polymorpha: A Resource for Invasive Species Research.</title>
        <authorList>
            <person name="McCartney M.A."/>
            <person name="Auch B."/>
            <person name="Kono T."/>
            <person name="Mallez S."/>
            <person name="Zhang Y."/>
            <person name="Obille A."/>
            <person name="Becker A."/>
            <person name="Abrahante J.E."/>
            <person name="Garbe J."/>
            <person name="Badalamenti J.P."/>
            <person name="Herman A."/>
            <person name="Mangelson H."/>
            <person name="Liachko I."/>
            <person name="Sullivan S."/>
            <person name="Sone E.D."/>
            <person name="Koren S."/>
            <person name="Silverstein K.A.T."/>
            <person name="Beckman K.B."/>
            <person name="Gohl D.M."/>
        </authorList>
    </citation>
    <scope>NUCLEOTIDE SEQUENCE</scope>
    <source>
        <strain evidence="7">Duluth1</strain>
        <tissue evidence="7">Whole animal</tissue>
    </source>
</reference>
<keyword evidence="8" id="KW-1185">Reference proteome</keyword>
<keyword evidence="2 4" id="KW-0863">Zinc-finger</keyword>
<evidence type="ECO:0000313" key="7">
    <source>
        <dbReference type="EMBL" id="KAH3768624.1"/>
    </source>
</evidence>
<keyword evidence="3" id="KW-0862">Zinc</keyword>
<evidence type="ECO:0000256" key="3">
    <source>
        <dbReference type="ARBA" id="ARBA00022833"/>
    </source>
</evidence>
<dbReference type="SUPFAM" id="SSF57667">
    <property type="entry name" value="beta-beta-alpha zinc fingers"/>
    <property type="match status" value="1"/>
</dbReference>
<proteinExistence type="predicted"/>
<feature type="domain" description="C2H2-type" evidence="6">
    <location>
        <begin position="287"/>
        <end position="309"/>
    </location>
</feature>
<reference evidence="7" key="2">
    <citation type="submission" date="2020-11" db="EMBL/GenBank/DDBJ databases">
        <authorList>
            <person name="McCartney M.A."/>
            <person name="Auch B."/>
            <person name="Kono T."/>
            <person name="Mallez S."/>
            <person name="Becker A."/>
            <person name="Gohl D.M."/>
            <person name="Silverstein K.A.T."/>
            <person name="Koren S."/>
            <person name="Bechman K.B."/>
            <person name="Herman A."/>
            <person name="Abrahante J.E."/>
            <person name="Garbe J."/>
        </authorList>
    </citation>
    <scope>NUCLEOTIDE SEQUENCE</scope>
    <source>
        <strain evidence="7">Duluth1</strain>
        <tissue evidence="7">Whole animal</tissue>
    </source>
</reference>
<dbReference type="Proteomes" id="UP000828390">
    <property type="component" value="Unassembled WGS sequence"/>
</dbReference>
<protein>
    <recommendedName>
        <fullName evidence="6">C2H2-type domain-containing protein</fullName>
    </recommendedName>
</protein>
<dbReference type="GO" id="GO:0008270">
    <property type="term" value="F:zinc ion binding"/>
    <property type="evidence" value="ECO:0007669"/>
    <property type="project" value="UniProtKB-KW"/>
</dbReference>
<feature type="compositionally biased region" description="Acidic residues" evidence="5">
    <location>
        <begin position="332"/>
        <end position="344"/>
    </location>
</feature>
<evidence type="ECO:0000313" key="8">
    <source>
        <dbReference type="Proteomes" id="UP000828390"/>
    </source>
</evidence>
<dbReference type="EMBL" id="JAIWYP010000009">
    <property type="protein sequence ID" value="KAH3768624.1"/>
    <property type="molecule type" value="Genomic_DNA"/>
</dbReference>